<comment type="caution">
    <text evidence="4">The sequence shown here is derived from an EMBL/GenBank/DDBJ whole genome shotgun (WGS) entry which is preliminary data.</text>
</comment>
<dbReference type="Proteomes" id="UP000033497">
    <property type="component" value="Unassembled WGS sequence"/>
</dbReference>
<evidence type="ECO:0000256" key="1">
    <source>
        <dbReference type="ARBA" id="ARBA00022729"/>
    </source>
</evidence>
<evidence type="ECO:0000259" key="3">
    <source>
        <dbReference type="Pfam" id="PF18962"/>
    </source>
</evidence>
<feature type="domain" description="Secretion system C-terminal sorting" evidence="3">
    <location>
        <begin position="252"/>
        <end position="321"/>
    </location>
</feature>
<dbReference type="NCBIfam" id="TIGR04183">
    <property type="entry name" value="Por_Secre_tail"/>
    <property type="match status" value="1"/>
</dbReference>
<dbReference type="EMBL" id="JSVU01000005">
    <property type="protein sequence ID" value="KJJ38311.1"/>
    <property type="molecule type" value="Genomic_DNA"/>
</dbReference>
<accession>A0ABR5DHQ2</accession>
<gene>
    <name evidence="4" type="ORF">MB09_09675</name>
</gene>
<reference evidence="4 5" key="1">
    <citation type="submission" date="2014-10" db="EMBL/GenBank/DDBJ databases">
        <title>Genome sequencing of Vitellibacter vladivostokensis KMM 3516.</title>
        <authorList>
            <person name="Thevarajoo S."/>
            <person name="Selvaratnam C."/>
            <person name="Goh K.M."/>
            <person name="Chong C.S."/>
        </authorList>
    </citation>
    <scope>NUCLEOTIDE SEQUENCE [LARGE SCALE GENOMIC DNA]</scope>
    <source>
        <strain evidence="4 5">KMM 3516</strain>
    </source>
</reference>
<evidence type="ECO:0000313" key="5">
    <source>
        <dbReference type="Proteomes" id="UP000033497"/>
    </source>
</evidence>
<proteinExistence type="predicted"/>
<evidence type="ECO:0000256" key="2">
    <source>
        <dbReference type="SAM" id="SignalP"/>
    </source>
</evidence>
<feature type="signal peptide" evidence="2">
    <location>
        <begin position="1"/>
        <end position="19"/>
    </location>
</feature>
<sequence>MKKITLSLSMLLISFAALSQSFEAVSNSVATQTNRDISAVLWDQPSVGGSGIISDYSSLEDIGVYSTDDFELTANNSISTITVYGFQNAGTLSTLITGFDVYIYANSATNTPDSNPSIPGTGLLEIVNLDPTPGGALTITEDAGSVTFSVDVTAANGGTFSLPAGNYWLVAFPRLNIAPVSDGTNRWNWYDAGVPGNGINEAHLIDPDDVFGAGATEWTSLTDLGVTFASVAFTIEGDVLGVNENIANLVSVFPNPATSIINIKKASTIDVSSVDLFDVLGKKVGASYNSNNGTVDVSGLAQGVYVLRVNTNAGTLTQKIVKQ</sequence>
<keyword evidence="1 2" id="KW-0732">Signal</keyword>
<keyword evidence="5" id="KW-1185">Reference proteome</keyword>
<organism evidence="4 5">
    <name type="scientific">Aequorivita vladivostokensis</name>
    <dbReference type="NCBI Taxonomy" id="171194"/>
    <lineage>
        <taxon>Bacteria</taxon>
        <taxon>Pseudomonadati</taxon>
        <taxon>Bacteroidota</taxon>
        <taxon>Flavobacteriia</taxon>
        <taxon>Flavobacteriales</taxon>
        <taxon>Flavobacteriaceae</taxon>
        <taxon>Aequorivita</taxon>
    </lineage>
</organism>
<name>A0ABR5DHQ2_9FLAO</name>
<protein>
    <recommendedName>
        <fullName evidence="3">Secretion system C-terminal sorting domain-containing protein</fullName>
    </recommendedName>
</protein>
<dbReference type="InterPro" id="IPR026444">
    <property type="entry name" value="Secre_tail"/>
</dbReference>
<feature type="chain" id="PRO_5045753211" description="Secretion system C-terminal sorting domain-containing protein" evidence="2">
    <location>
        <begin position="20"/>
        <end position="323"/>
    </location>
</feature>
<evidence type="ECO:0000313" key="4">
    <source>
        <dbReference type="EMBL" id="KJJ38311.1"/>
    </source>
</evidence>
<dbReference type="Pfam" id="PF18962">
    <property type="entry name" value="Por_Secre_tail"/>
    <property type="match status" value="1"/>
</dbReference>
<dbReference type="RefSeq" id="WP_045080684.1">
    <property type="nucleotide sequence ID" value="NZ_JSVU01000005.1"/>
</dbReference>